<proteinExistence type="predicted"/>
<reference evidence="2 3" key="1">
    <citation type="journal article" date="2018" name="Front. Plant Sci.">
        <title>Red Clover (Trifolium pratense) and Zigzag Clover (T. medium) - A Picture of Genomic Similarities and Differences.</title>
        <authorList>
            <person name="Dluhosova J."/>
            <person name="Istvanek J."/>
            <person name="Nedelnik J."/>
            <person name="Repkova J."/>
        </authorList>
    </citation>
    <scope>NUCLEOTIDE SEQUENCE [LARGE SCALE GENOMIC DNA]</scope>
    <source>
        <strain evidence="3">cv. 10/8</strain>
        <tissue evidence="2">Leaf</tissue>
    </source>
</reference>
<dbReference type="GO" id="GO:0032040">
    <property type="term" value="C:small-subunit processome"/>
    <property type="evidence" value="ECO:0007669"/>
    <property type="project" value="TreeGrafter"/>
</dbReference>
<feature type="domain" description="U3 small nucleolar RNA-associated protein 20 N-terminal" evidence="1">
    <location>
        <begin position="26"/>
        <end position="170"/>
    </location>
</feature>
<sequence>IKNFQIFAQVHQGGRACKAICGQNMILLLFLEKKSQSSDVCKVLQVIRNIIPILGNGSTAKLLSAVSPLYISAELDMRLRIYDLLDDLVEYDASVLSVAKLLRKLNTTSTLGWRDHDVILDAYKIINTDFFRNCQVEHALLILSHCVLDMSSEETTFVCSAQRSLLSYVDFSALMLLQEGSSEQELSV</sequence>
<dbReference type="Pfam" id="PF07539">
    <property type="entry name" value="UTP20_N"/>
    <property type="match status" value="1"/>
</dbReference>
<evidence type="ECO:0000259" key="1">
    <source>
        <dbReference type="Pfam" id="PF07539"/>
    </source>
</evidence>
<feature type="non-terminal residue" evidence="2">
    <location>
        <position position="188"/>
    </location>
</feature>
<dbReference type="PANTHER" id="PTHR17695">
    <property type="entry name" value="SMALL SUBUNIT PROCESSOME COMPONENT 20 HOMOLOG"/>
    <property type="match status" value="1"/>
</dbReference>
<evidence type="ECO:0000313" key="2">
    <source>
        <dbReference type="EMBL" id="MCH95042.1"/>
    </source>
</evidence>
<feature type="non-terminal residue" evidence="2">
    <location>
        <position position="1"/>
    </location>
</feature>
<dbReference type="InterPro" id="IPR052575">
    <property type="entry name" value="SSU_processome_comp_20"/>
</dbReference>
<dbReference type="Proteomes" id="UP000265520">
    <property type="component" value="Unassembled WGS sequence"/>
</dbReference>
<organism evidence="2 3">
    <name type="scientific">Trifolium medium</name>
    <dbReference type="NCBI Taxonomy" id="97028"/>
    <lineage>
        <taxon>Eukaryota</taxon>
        <taxon>Viridiplantae</taxon>
        <taxon>Streptophyta</taxon>
        <taxon>Embryophyta</taxon>
        <taxon>Tracheophyta</taxon>
        <taxon>Spermatophyta</taxon>
        <taxon>Magnoliopsida</taxon>
        <taxon>eudicotyledons</taxon>
        <taxon>Gunneridae</taxon>
        <taxon>Pentapetalae</taxon>
        <taxon>rosids</taxon>
        <taxon>fabids</taxon>
        <taxon>Fabales</taxon>
        <taxon>Fabaceae</taxon>
        <taxon>Papilionoideae</taxon>
        <taxon>50 kb inversion clade</taxon>
        <taxon>NPAAA clade</taxon>
        <taxon>Hologalegina</taxon>
        <taxon>IRL clade</taxon>
        <taxon>Trifolieae</taxon>
        <taxon>Trifolium</taxon>
    </lineage>
</organism>
<name>A0A392N633_9FABA</name>
<keyword evidence="3" id="KW-1185">Reference proteome</keyword>
<dbReference type="InterPro" id="IPR011430">
    <property type="entry name" value="UTP20_N"/>
</dbReference>
<dbReference type="PANTHER" id="PTHR17695:SF11">
    <property type="entry name" value="SMALL SUBUNIT PROCESSOME COMPONENT 20 HOMOLOG"/>
    <property type="match status" value="1"/>
</dbReference>
<dbReference type="AlphaFoldDB" id="A0A392N633"/>
<dbReference type="EMBL" id="LXQA010028833">
    <property type="protein sequence ID" value="MCH95042.1"/>
    <property type="molecule type" value="Genomic_DNA"/>
</dbReference>
<protein>
    <submittedName>
        <fullName evidence="2">Small subunit processome component 20-like protein</fullName>
    </submittedName>
</protein>
<dbReference type="GO" id="GO:0030686">
    <property type="term" value="C:90S preribosome"/>
    <property type="evidence" value="ECO:0007669"/>
    <property type="project" value="TreeGrafter"/>
</dbReference>
<evidence type="ECO:0000313" key="3">
    <source>
        <dbReference type="Proteomes" id="UP000265520"/>
    </source>
</evidence>
<comment type="caution">
    <text evidence="2">The sequence shown here is derived from an EMBL/GenBank/DDBJ whole genome shotgun (WGS) entry which is preliminary data.</text>
</comment>
<accession>A0A392N633</accession>